<feature type="transmembrane region" description="Helical" evidence="9">
    <location>
        <begin position="291"/>
        <end position="315"/>
    </location>
</feature>
<evidence type="ECO:0000313" key="12">
    <source>
        <dbReference type="EMBL" id="RZS85085.1"/>
    </source>
</evidence>
<dbReference type="InterPro" id="IPR039421">
    <property type="entry name" value="Type_1_exporter"/>
</dbReference>
<name>A0A4Q7NJ64_9BURK</name>
<dbReference type="EMBL" id="SGXC01000001">
    <property type="protein sequence ID" value="RZS85085.1"/>
    <property type="molecule type" value="Genomic_DNA"/>
</dbReference>
<dbReference type="FunFam" id="3.40.50.300:FF:000186">
    <property type="entry name" value="ATP-binding cassette sub-family B member 7, mitochondrial"/>
    <property type="match status" value="1"/>
</dbReference>
<evidence type="ECO:0000256" key="4">
    <source>
        <dbReference type="ARBA" id="ARBA00022692"/>
    </source>
</evidence>
<dbReference type="Pfam" id="PF00664">
    <property type="entry name" value="ABC_membrane"/>
    <property type="match status" value="1"/>
</dbReference>
<evidence type="ECO:0000313" key="13">
    <source>
        <dbReference type="Proteomes" id="UP000292445"/>
    </source>
</evidence>
<evidence type="ECO:0000256" key="3">
    <source>
        <dbReference type="ARBA" id="ARBA00022475"/>
    </source>
</evidence>
<keyword evidence="13" id="KW-1185">Reference proteome</keyword>
<dbReference type="InterPro" id="IPR003593">
    <property type="entry name" value="AAA+_ATPase"/>
</dbReference>
<dbReference type="SUPFAM" id="SSF90123">
    <property type="entry name" value="ABC transporter transmembrane region"/>
    <property type="match status" value="1"/>
</dbReference>
<evidence type="ECO:0000256" key="8">
    <source>
        <dbReference type="ARBA" id="ARBA00023136"/>
    </source>
</evidence>
<dbReference type="PANTHER" id="PTHR24221:SF402">
    <property type="entry name" value="IRON-SULFUR CLUSTERS TRANSPORTER ABCB7, MITOCHONDRIAL"/>
    <property type="match status" value="1"/>
</dbReference>
<evidence type="ECO:0000259" key="10">
    <source>
        <dbReference type="PROSITE" id="PS50893"/>
    </source>
</evidence>
<reference evidence="12 13" key="1">
    <citation type="submission" date="2019-02" db="EMBL/GenBank/DDBJ databases">
        <title>Genomic Encyclopedia of Type Strains, Phase IV (KMG-IV): sequencing the most valuable type-strain genomes for metagenomic binning, comparative biology and taxonomic classification.</title>
        <authorList>
            <person name="Goeker M."/>
        </authorList>
    </citation>
    <scope>NUCLEOTIDE SEQUENCE [LARGE SCALE GENOMIC DNA]</scope>
    <source>
        <strain evidence="12 13">K24</strain>
    </source>
</reference>
<keyword evidence="3" id="KW-1003">Cell membrane</keyword>
<evidence type="ECO:0000256" key="1">
    <source>
        <dbReference type="ARBA" id="ARBA00004651"/>
    </source>
</evidence>
<dbReference type="Proteomes" id="UP000292445">
    <property type="component" value="Unassembled WGS sequence"/>
</dbReference>
<dbReference type="SMART" id="SM00382">
    <property type="entry name" value="AAA"/>
    <property type="match status" value="1"/>
</dbReference>
<comment type="caution">
    <text evidence="12">The sequence shown here is derived from an EMBL/GenBank/DDBJ whole genome shotgun (WGS) entry which is preliminary data.</text>
</comment>
<dbReference type="CDD" id="cd18582">
    <property type="entry name" value="ABC_6TM_ATM1_ABCB7"/>
    <property type="match status" value="1"/>
</dbReference>
<evidence type="ECO:0000256" key="2">
    <source>
        <dbReference type="ARBA" id="ARBA00022448"/>
    </source>
</evidence>
<feature type="transmembrane region" description="Helical" evidence="9">
    <location>
        <begin position="69"/>
        <end position="90"/>
    </location>
</feature>
<dbReference type="Gene3D" id="1.20.1560.10">
    <property type="entry name" value="ABC transporter type 1, transmembrane domain"/>
    <property type="match status" value="1"/>
</dbReference>
<proteinExistence type="predicted"/>
<keyword evidence="2" id="KW-0813">Transport</keyword>
<dbReference type="PROSITE" id="PS50893">
    <property type="entry name" value="ABC_TRANSPORTER_2"/>
    <property type="match status" value="1"/>
</dbReference>
<dbReference type="InterPro" id="IPR017871">
    <property type="entry name" value="ABC_transporter-like_CS"/>
</dbReference>
<dbReference type="AlphaFoldDB" id="A0A4Q7NJ64"/>
<dbReference type="GO" id="GO:0016887">
    <property type="term" value="F:ATP hydrolysis activity"/>
    <property type="evidence" value="ECO:0007669"/>
    <property type="project" value="InterPro"/>
</dbReference>
<dbReference type="GO" id="GO:0140359">
    <property type="term" value="F:ABC-type transporter activity"/>
    <property type="evidence" value="ECO:0007669"/>
    <property type="project" value="InterPro"/>
</dbReference>
<keyword evidence="7 9" id="KW-1133">Transmembrane helix</keyword>
<dbReference type="GO" id="GO:0006879">
    <property type="term" value="P:intracellular iron ion homeostasis"/>
    <property type="evidence" value="ECO:0007669"/>
    <property type="project" value="TreeGrafter"/>
</dbReference>
<evidence type="ECO:0000256" key="7">
    <source>
        <dbReference type="ARBA" id="ARBA00022989"/>
    </source>
</evidence>
<feature type="domain" description="ABC transmembrane type-1" evidence="11">
    <location>
        <begin position="70"/>
        <end position="355"/>
    </location>
</feature>
<dbReference type="SUPFAM" id="SSF52540">
    <property type="entry name" value="P-loop containing nucleoside triphosphate hydrolases"/>
    <property type="match status" value="1"/>
</dbReference>
<evidence type="ECO:0000256" key="5">
    <source>
        <dbReference type="ARBA" id="ARBA00022741"/>
    </source>
</evidence>
<keyword evidence="5" id="KW-0547">Nucleotide-binding</keyword>
<dbReference type="InterPro" id="IPR027417">
    <property type="entry name" value="P-loop_NTPase"/>
</dbReference>
<dbReference type="GO" id="GO:0005524">
    <property type="term" value="F:ATP binding"/>
    <property type="evidence" value="ECO:0007669"/>
    <property type="project" value="UniProtKB-KW"/>
</dbReference>
<dbReference type="InterPro" id="IPR036640">
    <property type="entry name" value="ABC1_TM_sf"/>
</dbReference>
<dbReference type="PROSITE" id="PS50929">
    <property type="entry name" value="ABC_TM1F"/>
    <property type="match status" value="1"/>
</dbReference>
<keyword evidence="8 9" id="KW-0472">Membrane</keyword>
<dbReference type="PROSITE" id="PS00211">
    <property type="entry name" value="ABC_TRANSPORTER_1"/>
    <property type="match status" value="1"/>
</dbReference>
<accession>A0A4Q7NJ64</accession>
<sequence length="645" mass="71281">MKDRRPAPVIMGVNEPGYPNRRIVANIASWKHALNTPAPARRPGGGLATLRTLLPYLWPAHAPRLRLRIVAALALLIAAKVANVYVPIFYKSAVDALGGTAAAVLAIPVGMILAYGGARVLSLVFSELRDAVFARVAQNAIRVVGLQVFRHLHGLALRFHLARQTGGLTRSIERGTRAISTLLSYMLFNVLPTLFEIGLVTIILWHMFDVWFALATLVTVVLYIAYTLLVTEWRTKFRRQMNETDSEANTKAIDSLLNYETVKYFGNEEHEARRYDHALGRYERAAVKSQVSLSLLNIGQAAIISVGLTVVMWMAARGIVAGRLSIGDFVLVNAYLLQLYQPLNFFGFVYREIKQSLIDMDRMFELLSEDREIADEPGAPDLRVDGATVEFRHVVFGYDPRRLILKDVSFTIPAGRTVAVVGSSGAGKSTLSRLLFRFYDVSGGAILIDGQDIRKISQSSLRAAIGIVPQDTVLFNDTIYYNIAYGRPGATQAEIEEAARLAHIHDFILAMPDGYQTVVGERGLKLSGGEKQRVAIARTILKRPAVLVFDEATSALDTHTEREIQGNLREVSRGRTTLTIAHRLSTIIDADEIIVLDGGRVVERGRHHQLLTLDGAYAAMWRRQQESTAGGDELKPYQAAAEQAT</sequence>
<gene>
    <name evidence="12" type="ORF">EV675_1107</name>
</gene>
<dbReference type="GO" id="GO:0005886">
    <property type="term" value="C:plasma membrane"/>
    <property type="evidence" value="ECO:0007669"/>
    <property type="project" value="UniProtKB-SubCell"/>
</dbReference>
<organism evidence="12 13">
    <name type="scientific">Pigmentiphaga kullae</name>
    <dbReference type="NCBI Taxonomy" id="151784"/>
    <lineage>
        <taxon>Bacteria</taxon>
        <taxon>Pseudomonadati</taxon>
        <taxon>Pseudomonadota</taxon>
        <taxon>Betaproteobacteria</taxon>
        <taxon>Burkholderiales</taxon>
        <taxon>Alcaligenaceae</taxon>
        <taxon>Pigmentiphaga</taxon>
    </lineage>
</organism>
<comment type="subcellular location">
    <subcellularLocation>
        <location evidence="1">Cell membrane</location>
        <topology evidence="1">Multi-pass membrane protein</topology>
    </subcellularLocation>
</comment>
<feature type="transmembrane region" description="Helical" evidence="9">
    <location>
        <begin position="182"/>
        <end position="205"/>
    </location>
</feature>
<feature type="transmembrane region" description="Helical" evidence="9">
    <location>
        <begin position="211"/>
        <end position="231"/>
    </location>
</feature>
<evidence type="ECO:0000259" key="11">
    <source>
        <dbReference type="PROSITE" id="PS50929"/>
    </source>
</evidence>
<protein>
    <submittedName>
        <fullName evidence="12">ATP-binding cassette subfamily B protein</fullName>
    </submittedName>
</protein>
<feature type="domain" description="ABC transporter" evidence="10">
    <location>
        <begin position="389"/>
        <end position="623"/>
    </location>
</feature>
<dbReference type="PANTHER" id="PTHR24221">
    <property type="entry name" value="ATP-BINDING CASSETTE SUB-FAMILY B"/>
    <property type="match status" value="1"/>
</dbReference>
<dbReference type="InterPro" id="IPR011527">
    <property type="entry name" value="ABC1_TM_dom"/>
</dbReference>
<keyword evidence="4 9" id="KW-0812">Transmembrane</keyword>
<feature type="transmembrane region" description="Helical" evidence="9">
    <location>
        <begin position="96"/>
        <end position="116"/>
    </location>
</feature>
<keyword evidence="6 12" id="KW-0067">ATP-binding</keyword>
<dbReference type="Gene3D" id="3.40.50.300">
    <property type="entry name" value="P-loop containing nucleotide triphosphate hydrolases"/>
    <property type="match status" value="1"/>
</dbReference>
<dbReference type="Pfam" id="PF00005">
    <property type="entry name" value="ABC_tran"/>
    <property type="match status" value="1"/>
</dbReference>
<evidence type="ECO:0000256" key="6">
    <source>
        <dbReference type="ARBA" id="ARBA00022840"/>
    </source>
</evidence>
<dbReference type="CDD" id="cd03253">
    <property type="entry name" value="ABCC_ATM1_transporter"/>
    <property type="match status" value="1"/>
</dbReference>
<evidence type="ECO:0000256" key="9">
    <source>
        <dbReference type="SAM" id="Phobius"/>
    </source>
</evidence>
<dbReference type="InterPro" id="IPR003439">
    <property type="entry name" value="ABC_transporter-like_ATP-bd"/>
</dbReference>